<evidence type="ECO:0000256" key="9">
    <source>
        <dbReference type="SAM" id="MobiDB-lite"/>
    </source>
</evidence>
<sequence>MMSETENQAPAATEQSPPIAPTGQQTAENRLPGDLTREQLIERLIRVDHAGEFGARRIYEGQLSVLKNHPEAGIIRHMHEQELAHLKAFEKMLVARRVRPSALHPIWNVAGFMLGAATAMMGPKAAMACTVAVEEVIDEHYRQQQAQLGEDEAELKSTIERFRAEEVEHRDIGMERGAEEATAYPLLTGAIKAGSRLAIWLAERI</sequence>
<dbReference type="Pfam" id="PF03232">
    <property type="entry name" value="COQ7"/>
    <property type="match status" value="1"/>
</dbReference>
<evidence type="ECO:0000256" key="6">
    <source>
        <dbReference type="ARBA" id="ARBA00023033"/>
    </source>
</evidence>
<feature type="region of interest" description="Disordered" evidence="9">
    <location>
        <begin position="1"/>
        <end position="33"/>
    </location>
</feature>
<gene>
    <name evidence="8" type="primary">coq7</name>
    <name evidence="10" type="ORF">SMD27_00030</name>
</gene>
<comment type="function">
    <text evidence="8">Catalyzes the hydroxylation of 2-nonaprenyl-3-methyl-6-methoxy-1,4-benzoquinol during ubiquinone biosynthesis.</text>
</comment>
<comment type="subcellular location">
    <subcellularLocation>
        <location evidence="8">Cell membrane</location>
        <topology evidence="8">Peripheral membrane protein</topology>
    </subcellularLocation>
</comment>
<keyword evidence="6 8" id="KW-0503">Monooxygenase</keyword>
<dbReference type="InterPro" id="IPR009078">
    <property type="entry name" value="Ferritin-like_SF"/>
</dbReference>
<comment type="similarity">
    <text evidence="8">Belongs to the COQ7 family.</text>
</comment>
<feature type="binding site" evidence="8">
    <location>
        <position position="166"/>
    </location>
    <ligand>
        <name>Fe cation</name>
        <dbReference type="ChEBI" id="CHEBI:24875"/>
        <label>1</label>
    </ligand>
</feature>
<proteinExistence type="inferred from homology"/>
<keyword evidence="2 8" id="KW-0831">Ubiquinone biosynthesis</keyword>
<name>A0ABU5E4L0_9PROT</name>
<keyword evidence="4 8" id="KW-0560">Oxidoreductase</keyword>
<dbReference type="EMBL" id="JAXCLW010000001">
    <property type="protein sequence ID" value="MDY0881218.1"/>
    <property type="molecule type" value="Genomic_DNA"/>
</dbReference>
<dbReference type="EC" id="1.14.99.60" evidence="8"/>
<comment type="caution">
    <text evidence="10">The sequence shown here is derived from an EMBL/GenBank/DDBJ whole genome shotgun (WGS) entry which is preliminary data.</text>
</comment>
<dbReference type="PANTHER" id="PTHR11237:SF4">
    <property type="entry name" value="5-DEMETHOXYUBIQUINONE HYDROXYLASE, MITOCHONDRIAL"/>
    <property type="match status" value="1"/>
</dbReference>
<evidence type="ECO:0000256" key="5">
    <source>
        <dbReference type="ARBA" id="ARBA00023004"/>
    </source>
</evidence>
<dbReference type="InterPro" id="IPR011566">
    <property type="entry name" value="Ubq_synth_Coq7"/>
</dbReference>
<evidence type="ECO:0000256" key="4">
    <source>
        <dbReference type="ARBA" id="ARBA00023002"/>
    </source>
</evidence>
<comment type="cofactor">
    <cofactor evidence="8">
        <name>Fe cation</name>
        <dbReference type="ChEBI" id="CHEBI:24875"/>
    </cofactor>
    <text evidence="8">Binds 2 iron ions per subunit.</text>
</comment>
<protein>
    <recommendedName>
        <fullName evidence="8">3-demethoxyubiquinol 3-hydroxylase</fullName>
        <shortName evidence="8">DMQ hydroxylase</shortName>
        <ecNumber evidence="8">1.14.99.60</ecNumber>
    </recommendedName>
    <alternativeName>
        <fullName evidence="8">2-nonaprenyl-3-methyl-6-methoxy-1,4-benzoquinol hydroxylase</fullName>
    </alternativeName>
</protein>
<evidence type="ECO:0000256" key="2">
    <source>
        <dbReference type="ARBA" id="ARBA00022688"/>
    </source>
</evidence>
<feature type="binding site" evidence="8">
    <location>
        <position position="166"/>
    </location>
    <ligand>
        <name>Fe cation</name>
        <dbReference type="ChEBI" id="CHEBI:24875"/>
        <label>2</label>
    </ligand>
</feature>
<evidence type="ECO:0000256" key="1">
    <source>
        <dbReference type="ARBA" id="ARBA00004749"/>
    </source>
</evidence>
<keyword evidence="3 8" id="KW-0479">Metal-binding</keyword>
<dbReference type="Gene3D" id="1.20.1260.10">
    <property type="match status" value="1"/>
</dbReference>
<feature type="binding site" evidence="8">
    <location>
        <position position="52"/>
    </location>
    <ligand>
        <name>Fe cation</name>
        <dbReference type="ChEBI" id="CHEBI:24875"/>
        <label>1</label>
    </ligand>
</feature>
<comment type="catalytic activity">
    <reaction evidence="8">
        <text>a 5-methoxy-2-methyl-3-(all-trans-polyprenyl)benzene-1,4-diol + AH2 + O2 = a 3-demethylubiquinol + A + H2O</text>
        <dbReference type="Rhea" id="RHEA:50908"/>
        <dbReference type="Rhea" id="RHEA-COMP:10859"/>
        <dbReference type="Rhea" id="RHEA-COMP:10914"/>
        <dbReference type="ChEBI" id="CHEBI:13193"/>
        <dbReference type="ChEBI" id="CHEBI:15377"/>
        <dbReference type="ChEBI" id="CHEBI:15379"/>
        <dbReference type="ChEBI" id="CHEBI:17499"/>
        <dbReference type="ChEBI" id="CHEBI:84167"/>
        <dbReference type="ChEBI" id="CHEBI:84422"/>
        <dbReference type="EC" id="1.14.99.60"/>
    </reaction>
</comment>
<keyword evidence="5 8" id="KW-0408">Iron</keyword>
<evidence type="ECO:0000313" key="10">
    <source>
        <dbReference type="EMBL" id="MDY0881218.1"/>
    </source>
</evidence>
<evidence type="ECO:0000256" key="7">
    <source>
        <dbReference type="ARBA" id="ARBA00023136"/>
    </source>
</evidence>
<comment type="pathway">
    <text evidence="1 8">Cofactor biosynthesis; ubiquinone biosynthesis.</text>
</comment>
<keyword evidence="8" id="KW-1003">Cell membrane</keyword>
<evidence type="ECO:0000256" key="3">
    <source>
        <dbReference type="ARBA" id="ARBA00022723"/>
    </source>
</evidence>
<evidence type="ECO:0000256" key="8">
    <source>
        <dbReference type="HAMAP-Rule" id="MF_01658"/>
    </source>
</evidence>
<feature type="binding site" evidence="8">
    <location>
        <position position="85"/>
    </location>
    <ligand>
        <name>Fe cation</name>
        <dbReference type="ChEBI" id="CHEBI:24875"/>
        <label>1</label>
    </ligand>
</feature>
<reference evidence="10 11" key="1">
    <citation type="journal article" date="2016" name="Antonie Van Leeuwenhoek">
        <title>Dongia soli sp. nov., isolated from soil from Dokdo, Korea.</title>
        <authorList>
            <person name="Kim D.U."/>
            <person name="Lee H."/>
            <person name="Kim H."/>
            <person name="Kim S.G."/>
            <person name="Ka J.O."/>
        </authorList>
    </citation>
    <scope>NUCLEOTIDE SEQUENCE [LARGE SCALE GENOMIC DNA]</scope>
    <source>
        <strain evidence="10 11">D78</strain>
    </source>
</reference>
<dbReference type="SUPFAM" id="SSF47240">
    <property type="entry name" value="Ferritin-like"/>
    <property type="match status" value="1"/>
</dbReference>
<feature type="binding site" evidence="8">
    <location>
        <position position="169"/>
    </location>
    <ligand>
        <name>Fe cation</name>
        <dbReference type="ChEBI" id="CHEBI:24875"/>
        <label>2</label>
    </ligand>
</feature>
<evidence type="ECO:0000313" key="11">
    <source>
        <dbReference type="Proteomes" id="UP001279642"/>
    </source>
</evidence>
<dbReference type="CDD" id="cd01042">
    <property type="entry name" value="DMQH"/>
    <property type="match status" value="1"/>
</dbReference>
<dbReference type="PANTHER" id="PTHR11237">
    <property type="entry name" value="COENZYME Q10 BIOSYNTHESIS PROTEIN 7"/>
    <property type="match status" value="1"/>
</dbReference>
<dbReference type="Proteomes" id="UP001279642">
    <property type="component" value="Unassembled WGS sequence"/>
</dbReference>
<organism evidence="10 11">
    <name type="scientific">Dongia soli</name>
    <dbReference type="NCBI Taxonomy" id="600628"/>
    <lineage>
        <taxon>Bacteria</taxon>
        <taxon>Pseudomonadati</taxon>
        <taxon>Pseudomonadota</taxon>
        <taxon>Alphaproteobacteria</taxon>
        <taxon>Rhodospirillales</taxon>
        <taxon>Dongiaceae</taxon>
        <taxon>Dongia</taxon>
    </lineage>
</organism>
<keyword evidence="7 8" id="KW-0472">Membrane</keyword>
<feature type="binding site" evidence="8">
    <location>
        <position position="82"/>
    </location>
    <ligand>
        <name>Fe cation</name>
        <dbReference type="ChEBI" id="CHEBI:24875"/>
        <label>1</label>
    </ligand>
</feature>
<feature type="compositionally biased region" description="Polar residues" evidence="9">
    <location>
        <begin position="1"/>
        <end position="28"/>
    </location>
</feature>
<feature type="binding site" evidence="8">
    <location>
        <position position="82"/>
    </location>
    <ligand>
        <name>Fe cation</name>
        <dbReference type="ChEBI" id="CHEBI:24875"/>
        <label>2</label>
    </ligand>
</feature>
<keyword evidence="11" id="KW-1185">Reference proteome</keyword>
<dbReference type="InterPro" id="IPR012347">
    <property type="entry name" value="Ferritin-like"/>
</dbReference>
<dbReference type="HAMAP" id="MF_01658">
    <property type="entry name" value="COQ7"/>
    <property type="match status" value="1"/>
</dbReference>
<feature type="binding site" evidence="8">
    <location>
        <position position="134"/>
    </location>
    <ligand>
        <name>Fe cation</name>
        <dbReference type="ChEBI" id="CHEBI:24875"/>
        <label>2</label>
    </ligand>
</feature>
<accession>A0ABU5E4L0</accession>